<evidence type="ECO:0000256" key="1">
    <source>
        <dbReference type="SAM" id="Coils"/>
    </source>
</evidence>
<feature type="compositionally biased region" description="Low complexity" evidence="2">
    <location>
        <begin position="44"/>
        <end position="53"/>
    </location>
</feature>
<dbReference type="EMBL" id="DAKRPA010000067">
    <property type="protein sequence ID" value="DBA00223.1"/>
    <property type="molecule type" value="Genomic_DNA"/>
</dbReference>
<proteinExistence type="predicted"/>
<evidence type="ECO:0000256" key="2">
    <source>
        <dbReference type="SAM" id="MobiDB-lite"/>
    </source>
</evidence>
<gene>
    <name evidence="3" type="ORF">N0F65_007867</name>
</gene>
<dbReference type="Proteomes" id="UP001146120">
    <property type="component" value="Unassembled WGS sequence"/>
</dbReference>
<feature type="compositionally biased region" description="Pro residues" evidence="2">
    <location>
        <begin position="33"/>
        <end position="43"/>
    </location>
</feature>
<feature type="region of interest" description="Disordered" evidence="2">
    <location>
        <begin position="930"/>
        <end position="949"/>
    </location>
</feature>
<keyword evidence="4" id="KW-1185">Reference proteome</keyword>
<feature type="region of interest" description="Disordered" evidence="2">
    <location>
        <begin position="607"/>
        <end position="632"/>
    </location>
</feature>
<evidence type="ECO:0000313" key="4">
    <source>
        <dbReference type="Proteomes" id="UP001146120"/>
    </source>
</evidence>
<reference evidence="3" key="1">
    <citation type="submission" date="2022-11" db="EMBL/GenBank/DDBJ databases">
        <authorList>
            <person name="Morgan W.R."/>
            <person name="Tartar A."/>
        </authorList>
    </citation>
    <scope>NUCLEOTIDE SEQUENCE</scope>
    <source>
        <strain evidence="3">ARSEF 373</strain>
    </source>
</reference>
<feature type="region of interest" description="Disordered" evidence="2">
    <location>
        <begin position="1"/>
        <end position="80"/>
    </location>
</feature>
<reference evidence="3" key="2">
    <citation type="journal article" date="2023" name="Microbiol Resour">
        <title>Decontamination and Annotation of the Draft Genome Sequence of the Oomycete Lagenidium giganteum ARSEF 373.</title>
        <authorList>
            <person name="Morgan W.R."/>
            <person name="Tartar A."/>
        </authorList>
    </citation>
    <scope>NUCLEOTIDE SEQUENCE</scope>
    <source>
        <strain evidence="3">ARSEF 373</strain>
    </source>
</reference>
<feature type="region of interest" description="Disordered" evidence="2">
    <location>
        <begin position="172"/>
        <end position="192"/>
    </location>
</feature>
<feature type="compositionally biased region" description="Low complexity" evidence="2">
    <location>
        <begin position="175"/>
        <end position="192"/>
    </location>
</feature>
<comment type="caution">
    <text evidence="3">The sequence shown here is derived from an EMBL/GenBank/DDBJ whole genome shotgun (WGS) entry which is preliminary data.</text>
</comment>
<feature type="compositionally biased region" description="Polar residues" evidence="2">
    <location>
        <begin position="990"/>
        <end position="1002"/>
    </location>
</feature>
<organism evidence="3 4">
    <name type="scientific">Lagenidium giganteum</name>
    <dbReference type="NCBI Taxonomy" id="4803"/>
    <lineage>
        <taxon>Eukaryota</taxon>
        <taxon>Sar</taxon>
        <taxon>Stramenopiles</taxon>
        <taxon>Oomycota</taxon>
        <taxon>Peronosporomycetes</taxon>
        <taxon>Pythiales</taxon>
        <taxon>Pythiaceae</taxon>
    </lineage>
</organism>
<feature type="compositionally biased region" description="Polar residues" evidence="2">
    <location>
        <begin position="220"/>
        <end position="239"/>
    </location>
</feature>
<feature type="compositionally biased region" description="Acidic residues" evidence="2">
    <location>
        <begin position="955"/>
        <end position="968"/>
    </location>
</feature>
<feature type="coiled-coil region" evidence="1">
    <location>
        <begin position="646"/>
        <end position="701"/>
    </location>
</feature>
<sequence length="1009" mass="111074">MSSSPPPVHTIPDKDPRRTQSAHDLHVARTQPLVPPSPSPSPASPSSTASSRSFDATTAINNNNNNNNNSGRRPSSQADSDVVVVQVSYPQQDSLYVDLYSRDDGKGAHVKAFRRKPDGSMANAEAHGGVRVNDALFAINDLVVTDMLFPAIIQAARTAKFPLTLTFHCKPPPTANNNAPSPSKSTTSASSAMSTWGAKFGQMVENGLRRSGSFERRNELASNSSASYSVETPTSQGSASKFRPWGDSTPLDRVKNTSSDGVKTLLRMMGKGRPEEDRDIVATWMEHLKLCAERADPASPSQTVTHSTPLVAMTVGGRILGVREDDLNEYAMTWFRKTPNNDLILIKGVRSGRYVPSVDDVGCRISLQCQSVRFPQFSKVVELAQALTIDPTVDDIVDVLLEAGTGSFSATLATNEHDSFQLKMDPERVTLVKVSEDEEEAGVVTSVEYQSHLQVLLDPTDEHRFSLKVQAFGAMLGNREGDTCDMKRKRAQMSTYSCFFLIAQNPQHRDILTLLIRKFRAKKLSAEDEKVAHTDELNMFMDPASVPQAASPSIAPAAEQTNSGLVRHSFVLGNGGVVPTGASEASKPGISPRASGRFSDMFGLDLDLDDEHPDDGSMGKSPPHGPSAATSTFLTNSNDAFVQDRMASQEREIKMLQEKLATLSVLLKSTEHEKTELVSAIEVKHQRIELQQRKIEQFERLNVLVNSQARELISIKAKLDEETRAHSECREQVAALIATRDSLRANYVDVGNQTEWEHLGELEDPTTRVCRLEELVDELQEQIQKQEMQLIAVQESNHRLESERNGFRAKTIELGKEMKKLVGSNRTVEDVEQQLAERSELAMKLAVARAEAKRASDEMKEYKDALDCVVKQQGMGDKGKDTQRVLSQNLELQRLVNQLTDSLQETKEQLTALKRINAALLERLQRANPDAGGSILESPPMSPQSVASSCVEPIFSDEEDDDDSDDDGTTTPHFRQQVNIEEARRLSLHLQPTSPANATSHSGGHRRSL</sequence>
<protein>
    <recommendedName>
        <fullName evidence="5">PDZ domain-containing protein</fullName>
    </recommendedName>
</protein>
<feature type="region of interest" description="Disordered" evidence="2">
    <location>
        <begin position="215"/>
        <end position="258"/>
    </location>
</feature>
<feature type="compositionally biased region" description="Polar residues" evidence="2">
    <location>
        <begin position="969"/>
        <end position="979"/>
    </location>
</feature>
<keyword evidence="1" id="KW-0175">Coiled coil</keyword>
<feature type="compositionally biased region" description="Basic and acidic residues" evidence="2">
    <location>
        <begin position="11"/>
        <end position="27"/>
    </location>
</feature>
<evidence type="ECO:0000313" key="3">
    <source>
        <dbReference type="EMBL" id="DBA00223.1"/>
    </source>
</evidence>
<feature type="coiled-coil region" evidence="1">
    <location>
        <begin position="838"/>
        <end position="923"/>
    </location>
</feature>
<feature type="compositionally biased region" description="Low complexity" evidence="2">
    <location>
        <begin position="61"/>
        <end position="80"/>
    </location>
</feature>
<evidence type="ECO:0008006" key="5">
    <source>
        <dbReference type="Google" id="ProtNLM"/>
    </source>
</evidence>
<name>A0AAV2YYT0_9STRA</name>
<feature type="coiled-coil region" evidence="1">
    <location>
        <begin position="769"/>
        <end position="803"/>
    </location>
</feature>
<feature type="region of interest" description="Disordered" evidence="2">
    <location>
        <begin position="955"/>
        <end position="1009"/>
    </location>
</feature>
<accession>A0AAV2YYT0</accession>
<dbReference type="AlphaFoldDB" id="A0AAV2YYT0"/>